<reference evidence="2" key="1">
    <citation type="submission" date="2016-10" db="EMBL/GenBank/DDBJ databases">
        <authorList>
            <person name="Varghese N."/>
            <person name="Submissions S."/>
        </authorList>
    </citation>
    <scope>NUCLEOTIDE SEQUENCE [LARGE SCALE GENOMIC DNA]</scope>
    <source>
        <strain evidence="2">ATCC 25963</strain>
    </source>
</reference>
<proteinExistence type="predicted"/>
<dbReference type="STRING" id="54.SAMN02745121_06912"/>
<dbReference type="AlphaFoldDB" id="A0A1I2FZL0"/>
<keyword evidence="2" id="KW-1185">Reference proteome</keyword>
<gene>
    <name evidence="1" type="ORF">SAMN02745121_06912</name>
</gene>
<organism evidence="1 2">
    <name type="scientific">Nannocystis exedens</name>
    <dbReference type="NCBI Taxonomy" id="54"/>
    <lineage>
        <taxon>Bacteria</taxon>
        <taxon>Pseudomonadati</taxon>
        <taxon>Myxococcota</taxon>
        <taxon>Polyangia</taxon>
        <taxon>Nannocystales</taxon>
        <taxon>Nannocystaceae</taxon>
        <taxon>Nannocystis</taxon>
    </lineage>
</organism>
<evidence type="ECO:0000313" key="1">
    <source>
        <dbReference type="EMBL" id="SFF10140.1"/>
    </source>
</evidence>
<name>A0A1I2FZL0_9BACT</name>
<dbReference type="Proteomes" id="UP000199400">
    <property type="component" value="Unassembled WGS sequence"/>
</dbReference>
<accession>A0A1I2FZL0</accession>
<sequence>MALAEDKWRLASMAGLAGLALAGALLAVGRGALLEAAAVEPFRVEVARPHAPATDGRWSGRVVPTELAARAVVRVDGEVRVGPAGHVLKNMSEGTNDAAGSPEGHVQEGMFEGALSVELGEAPGLRLIEVELPRQGGAEVATDAALVGPFRARYDDSPGCGAGVRVAAAAIDRLVLPPLREKLLAAAPSIGLLGPGTTLEEASVTLQGDALWFRVALAGEHRIAVSGALEVRVAGPRQLGVRLASLGPVEFTGKLRTRATLGAAGLGAIVTGPLAPLGALAGYALADGYIDRRARQEVETQLTAALAVASAIPLIPERAELIVGEPRSRATLAFCAVAIESGGIAAHLSVRPDRPDPTTREEASRVRTRLAAIPGPARHGIELPPLRPVAPQADAEVELSLDTVDALLDAWTANGLLGDLMGRAQWVERVDAALGEWTTLGLAEIEVRLPPSLSPGTGDGWALTVAGLRLGLTGTEGEDPGEVLVAGRGFVRPHYDAARGRLALSGALDRLRLSCARAGALWPCFAALLEMGDVEARLDALLAPGAAGLPGIEVRALLRDGTRALRDGGLELADLAITYPAPGVLRVAAEVR</sequence>
<protein>
    <submittedName>
        <fullName evidence="1">Uncharacterized protein</fullName>
    </submittedName>
</protein>
<evidence type="ECO:0000313" key="2">
    <source>
        <dbReference type="Proteomes" id="UP000199400"/>
    </source>
</evidence>
<dbReference type="EMBL" id="FOMX01000029">
    <property type="protein sequence ID" value="SFF10140.1"/>
    <property type="molecule type" value="Genomic_DNA"/>
</dbReference>